<name>A0A225NF20_9RHOB</name>
<dbReference type="PANTHER" id="PTHR43342">
    <property type="entry name" value="NADH-QUINONE OXIDOREDUCTASE, E SUBUNIT"/>
    <property type="match status" value="1"/>
</dbReference>
<evidence type="ECO:0000256" key="3">
    <source>
        <dbReference type="ARBA" id="ARBA00022723"/>
    </source>
</evidence>
<keyword evidence="5 7" id="KW-0411">Iron-sulfur</keyword>
<protein>
    <recommendedName>
        <fullName evidence="10">ATP synthase subunit E</fullName>
    </recommendedName>
</protein>
<dbReference type="SUPFAM" id="SSF52833">
    <property type="entry name" value="Thioredoxin-like"/>
    <property type="match status" value="1"/>
</dbReference>
<gene>
    <name evidence="8" type="ORF">ATO3_17625</name>
</gene>
<keyword evidence="9" id="KW-1185">Reference proteome</keyword>
<dbReference type="Pfam" id="PF01257">
    <property type="entry name" value="2Fe-2S_thioredx"/>
    <property type="match status" value="1"/>
</dbReference>
<dbReference type="NCBIfam" id="NF004638">
    <property type="entry name" value="PRK05988.1"/>
    <property type="match status" value="1"/>
</dbReference>
<dbReference type="EMBL" id="AQQR01000008">
    <property type="protein sequence ID" value="OWU71633.1"/>
    <property type="molecule type" value="Genomic_DNA"/>
</dbReference>
<evidence type="ECO:0000256" key="2">
    <source>
        <dbReference type="ARBA" id="ARBA00022714"/>
    </source>
</evidence>
<dbReference type="OrthoDB" id="9807941at2"/>
<keyword evidence="2 7" id="KW-0001">2Fe-2S</keyword>
<dbReference type="PANTHER" id="PTHR43342:SF1">
    <property type="entry name" value="BIFURCATING [FEFE] HYDROGENASE GAMMA SUBUNIT"/>
    <property type="match status" value="1"/>
</dbReference>
<dbReference type="GO" id="GO:0046872">
    <property type="term" value="F:metal ion binding"/>
    <property type="evidence" value="ECO:0007669"/>
    <property type="project" value="UniProtKB-KW"/>
</dbReference>
<comment type="caution">
    <text evidence="8">The sequence shown here is derived from an EMBL/GenBank/DDBJ whole genome shotgun (WGS) entry which is preliminary data.</text>
</comment>
<evidence type="ECO:0000256" key="6">
    <source>
        <dbReference type="ARBA" id="ARBA00034078"/>
    </source>
</evidence>
<dbReference type="GO" id="GO:0016491">
    <property type="term" value="F:oxidoreductase activity"/>
    <property type="evidence" value="ECO:0007669"/>
    <property type="project" value="InterPro"/>
</dbReference>
<feature type="binding site" evidence="7">
    <location>
        <position position="83"/>
    </location>
    <ligand>
        <name>[2Fe-2S] cluster</name>
        <dbReference type="ChEBI" id="CHEBI:190135"/>
    </ligand>
</feature>
<accession>A0A225NF20</accession>
<dbReference type="CDD" id="cd03081">
    <property type="entry name" value="TRX_Fd_NuoE_FDH_gamma"/>
    <property type="match status" value="1"/>
</dbReference>
<evidence type="ECO:0000256" key="5">
    <source>
        <dbReference type="ARBA" id="ARBA00023014"/>
    </source>
</evidence>
<keyword evidence="3 7" id="KW-0479">Metal-binding</keyword>
<comment type="cofactor">
    <cofactor evidence="6">
        <name>[2Fe-2S] cluster</name>
        <dbReference type="ChEBI" id="CHEBI:190135"/>
    </cofactor>
</comment>
<evidence type="ECO:0008006" key="10">
    <source>
        <dbReference type="Google" id="ProtNLM"/>
    </source>
</evidence>
<dbReference type="AlphaFoldDB" id="A0A225NF20"/>
<comment type="similarity">
    <text evidence="1">Belongs to the complex I 24 kDa subunit family.</text>
</comment>
<proteinExistence type="inferred from homology"/>
<organism evidence="8 9">
    <name type="scientific">Marinibacterium profundimaris</name>
    <dbReference type="NCBI Taxonomy" id="1679460"/>
    <lineage>
        <taxon>Bacteria</taxon>
        <taxon>Pseudomonadati</taxon>
        <taxon>Pseudomonadota</taxon>
        <taxon>Alphaproteobacteria</taxon>
        <taxon>Rhodobacterales</taxon>
        <taxon>Paracoccaceae</taxon>
        <taxon>Marinibacterium</taxon>
    </lineage>
</organism>
<feature type="binding site" evidence="7">
    <location>
        <position position="88"/>
    </location>
    <ligand>
        <name>[2Fe-2S] cluster</name>
        <dbReference type="ChEBI" id="CHEBI:190135"/>
    </ligand>
</feature>
<dbReference type="RefSeq" id="WP_088651220.1">
    <property type="nucleotide sequence ID" value="NZ_AQQR01000008.1"/>
</dbReference>
<dbReference type="InterPro" id="IPR041921">
    <property type="entry name" value="NuoE_N"/>
</dbReference>
<dbReference type="InterPro" id="IPR028431">
    <property type="entry name" value="NADP_DH_HndA-like"/>
</dbReference>
<dbReference type="Gene3D" id="1.10.10.1590">
    <property type="entry name" value="NADH-quinone oxidoreductase subunit E"/>
    <property type="match status" value="1"/>
</dbReference>
<dbReference type="Gene3D" id="3.40.30.10">
    <property type="entry name" value="Glutaredoxin"/>
    <property type="match status" value="1"/>
</dbReference>
<keyword evidence="4 7" id="KW-0408">Iron</keyword>
<feature type="binding site" evidence="7">
    <location>
        <position position="124"/>
    </location>
    <ligand>
        <name>[2Fe-2S] cluster</name>
        <dbReference type="ChEBI" id="CHEBI:190135"/>
    </ligand>
</feature>
<dbReference type="PIRSF" id="PIRSF000216">
    <property type="entry name" value="NADH_DH_24kDa"/>
    <property type="match status" value="1"/>
</dbReference>
<dbReference type="Proteomes" id="UP000215377">
    <property type="component" value="Unassembled WGS sequence"/>
</dbReference>
<sequence>MSPSTSEAPTARIEEIIAEHRHLEGPMLPIFHALQEEFDHVPEAALAPIADALNLTRAEVHGVMSFYHDFRKAPPGRHVVKICRAEACQSMGSEALAARALEKAGLDWHATSPDGRVTVEPVYCLGLCACAPAAMVGDKLHARLNEARLDKILAEARS</sequence>
<dbReference type="PROSITE" id="PS01099">
    <property type="entry name" value="COMPLEX1_24K"/>
    <property type="match status" value="1"/>
</dbReference>
<comment type="cofactor">
    <cofactor evidence="7">
        <name>[2Fe-2S] cluster</name>
        <dbReference type="ChEBI" id="CHEBI:190135"/>
    </cofactor>
    <text evidence="7">Binds 1 [2Fe-2S] cluster.</text>
</comment>
<dbReference type="InterPro" id="IPR002023">
    <property type="entry name" value="NuoE-like"/>
</dbReference>
<evidence type="ECO:0000256" key="1">
    <source>
        <dbReference type="ARBA" id="ARBA00010643"/>
    </source>
</evidence>
<evidence type="ECO:0000256" key="7">
    <source>
        <dbReference type="PIRSR" id="PIRSR000216-1"/>
    </source>
</evidence>
<evidence type="ECO:0000313" key="8">
    <source>
        <dbReference type="EMBL" id="OWU71633.1"/>
    </source>
</evidence>
<evidence type="ECO:0000256" key="4">
    <source>
        <dbReference type="ARBA" id="ARBA00023004"/>
    </source>
</evidence>
<feature type="binding site" evidence="7">
    <location>
        <position position="128"/>
    </location>
    <ligand>
        <name>[2Fe-2S] cluster</name>
        <dbReference type="ChEBI" id="CHEBI:190135"/>
    </ligand>
</feature>
<dbReference type="GO" id="GO:0051537">
    <property type="term" value="F:2 iron, 2 sulfur cluster binding"/>
    <property type="evidence" value="ECO:0007669"/>
    <property type="project" value="UniProtKB-KW"/>
</dbReference>
<evidence type="ECO:0000313" key="9">
    <source>
        <dbReference type="Proteomes" id="UP000215377"/>
    </source>
</evidence>
<reference evidence="8 9" key="1">
    <citation type="submission" date="2013-04" db="EMBL/GenBank/DDBJ databases">
        <title>Oceanicola sp. 22II1-22F33 Genome Sequencing.</title>
        <authorList>
            <person name="Lai Q."/>
            <person name="Li G."/>
            <person name="Shao Z."/>
        </authorList>
    </citation>
    <scope>NUCLEOTIDE SEQUENCE [LARGE SCALE GENOMIC DNA]</scope>
    <source>
        <strain evidence="8 9">22II1-22F33</strain>
    </source>
</reference>
<dbReference type="InterPro" id="IPR036249">
    <property type="entry name" value="Thioredoxin-like_sf"/>
</dbReference>